<proteinExistence type="predicted"/>
<evidence type="ECO:0008006" key="4">
    <source>
        <dbReference type="Google" id="ProtNLM"/>
    </source>
</evidence>
<dbReference type="Gene3D" id="3.30.1370.50">
    <property type="entry name" value="R3H-like domain"/>
    <property type="match status" value="1"/>
</dbReference>
<dbReference type="Proteomes" id="UP000355283">
    <property type="component" value="Unassembled WGS sequence"/>
</dbReference>
<feature type="region of interest" description="Disordered" evidence="1">
    <location>
        <begin position="152"/>
        <end position="178"/>
    </location>
</feature>
<dbReference type="AlphaFoldDB" id="A0A4D9CV52"/>
<keyword evidence="3" id="KW-1185">Reference proteome</keyword>
<sequence>MAAVQPRHAAPSTLPSSHPPSSSPGVSEESLVPQEYIEWVDAWLRILLDGRAPALRFPLSLNAAERRAIHARCKPRGLNSKSVGGKKGGKGEGGGGAGDGSRQLWVFWKEEEKRRACEGYVQIPSAASYPSPDLIASLPVLRTDNCVPLSLAFKQSSSPSPPPPPSPAPPFLLTPHPC</sequence>
<gene>
    <name evidence="2" type="ORF">NSK_005552</name>
</gene>
<evidence type="ECO:0000313" key="2">
    <source>
        <dbReference type="EMBL" id="TFJ83132.1"/>
    </source>
</evidence>
<feature type="compositionally biased region" description="Pro residues" evidence="1">
    <location>
        <begin position="159"/>
        <end position="178"/>
    </location>
</feature>
<dbReference type="GO" id="GO:0003676">
    <property type="term" value="F:nucleic acid binding"/>
    <property type="evidence" value="ECO:0007669"/>
    <property type="project" value="InterPro"/>
</dbReference>
<reference evidence="2 3" key="1">
    <citation type="submission" date="2019-01" db="EMBL/GenBank/DDBJ databases">
        <title>Nuclear Genome Assembly of the Microalgal Biofuel strain Nannochloropsis salina CCMP1776.</title>
        <authorList>
            <person name="Hovde B."/>
        </authorList>
    </citation>
    <scope>NUCLEOTIDE SEQUENCE [LARGE SCALE GENOMIC DNA]</scope>
    <source>
        <strain evidence="2 3">CCMP1776</strain>
    </source>
</reference>
<feature type="region of interest" description="Disordered" evidence="1">
    <location>
        <begin position="1"/>
        <end position="28"/>
    </location>
</feature>
<protein>
    <recommendedName>
        <fullName evidence="4">R3H domain-containing protein</fullName>
    </recommendedName>
</protein>
<dbReference type="InterPro" id="IPR036867">
    <property type="entry name" value="R3H_dom_sf"/>
</dbReference>
<feature type="region of interest" description="Disordered" evidence="1">
    <location>
        <begin position="72"/>
        <end position="101"/>
    </location>
</feature>
<organism evidence="2 3">
    <name type="scientific">Nannochloropsis salina CCMP1776</name>
    <dbReference type="NCBI Taxonomy" id="1027361"/>
    <lineage>
        <taxon>Eukaryota</taxon>
        <taxon>Sar</taxon>
        <taxon>Stramenopiles</taxon>
        <taxon>Ochrophyta</taxon>
        <taxon>Eustigmatophyceae</taxon>
        <taxon>Eustigmatales</taxon>
        <taxon>Monodopsidaceae</taxon>
        <taxon>Microchloropsis</taxon>
        <taxon>Microchloropsis salina</taxon>
    </lineage>
</organism>
<comment type="caution">
    <text evidence="2">The sequence shown here is derived from an EMBL/GenBank/DDBJ whole genome shotgun (WGS) entry which is preliminary data.</text>
</comment>
<evidence type="ECO:0000256" key="1">
    <source>
        <dbReference type="SAM" id="MobiDB-lite"/>
    </source>
</evidence>
<accession>A0A4D9CV52</accession>
<name>A0A4D9CV52_9STRA</name>
<evidence type="ECO:0000313" key="3">
    <source>
        <dbReference type="Proteomes" id="UP000355283"/>
    </source>
</evidence>
<dbReference type="EMBL" id="SDOX01000069">
    <property type="protein sequence ID" value="TFJ83132.1"/>
    <property type="molecule type" value="Genomic_DNA"/>
</dbReference>